<accession>A0AAV8YKB0</accession>
<gene>
    <name evidence="1" type="ORF">NQ318_009293</name>
</gene>
<comment type="caution">
    <text evidence="1">The sequence shown here is derived from an EMBL/GenBank/DDBJ whole genome shotgun (WGS) entry which is preliminary data.</text>
</comment>
<evidence type="ECO:0000313" key="2">
    <source>
        <dbReference type="Proteomes" id="UP001162162"/>
    </source>
</evidence>
<dbReference type="AlphaFoldDB" id="A0AAV8YKB0"/>
<name>A0AAV8YKB0_9CUCU</name>
<sequence length="87" mass="9718">MQGLYVYKTYPDIHCFIENTMLGYLQNQSQLRDLDLGFGLEKIYSGFWLKSCLPTIFPPLTVASASHVARSALSSTSLPTPTPVYDV</sequence>
<proteinExistence type="predicted"/>
<protein>
    <submittedName>
        <fullName evidence="1">Uncharacterized protein</fullName>
    </submittedName>
</protein>
<reference evidence="1" key="1">
    <citation type="journal article" date="2023" name="Insect Mol. Biol.">
        <title>Genome sequencing provides insights into the evolution of gene families encoding plant cell wall-degrading enzymes in longhorned beetles.</title>
        <authorList>
            <person name="Shin N.R."/>
            <person name="Okamura Y."/>
            <person name="Kirsch R."/>
            <person name="Pauchet Y."/>
        </authorList>
    </citation>
    <scope>NUCLEOTIDE SEQUENCE</scope>
    <source>
        <strain evidence="1">AMC_N1</strain>
    </source>
</reference>
<evidence type="ECO:0000313" key="1">
    <source>
        <dbReference type="EMBL" id="KAJ8951357.1"/>
    </source>
</evidence>
<dbReference type="EMBL" id="JAPWTK010000086">
    <property type="protein sequence ID" value="KAJ8951357.1"/>
    <property type="molecule type" value="Genomic_DNA"/>
</dbReference>
<organism evidence="1 2">
    <name type="scientific">Aromia moschata</name>
    <dbReference type="NCBI Taxonomy" id="1265417"/>
    <lineage>
        <taxon>Eukaryota</taxon>
        <taxon>Metazoa</taxon>
        <taxon>Ecdysozoa</taxon>
        <taxon>Arthropoda</taxon>
        <taxon>Hexapoda</taxon>
        <taxon>Insecta</taxon>
        <taxon>Pterygota</taxon>
        <taxon>Neoptera</taxon>
        <taxon>Endopterygota</taxon>
        <taxon>Coleoptera</taxon>
        <taxon>Polyphaga</taxon>
        <taxon>Cucujiformia</taxon>
        <taxon>Chrysomeloidea</taxon>
        <taxon>Cerambycidae</taxon>
        <taxon>Cerambycinae</taxon>
        <taxon>Callichromatini</taxon>
        <taxon>Aromia</taxon>
    </lineage>
</organism>
<dbReference type="Proteomes" id="UP001162162">
    <property type="component" value="Unassembled WGS sequence"/>
</dbReference>
<keyword evidence="2" id="KW-1185">Reference proteome</keyword>